<accession>A0A4Y9T2V9</accession>
<dbReference type="Proteomes" id="UP000297258">
    <property type="component" value="Unassembled WGS sequence"/>
</dbReference>
<dbReference type="OrthoDB" id="8759741at2"/>
<dbReference type="InterPro" id="IPR049973">
    <property type="entry name" value="STY0301-like"/>
</dbReference>
<protein>
    <submittedName>
        <fullName evidence="1">Uncharacterized protein</fullName>
    </submittedName>
</protein>
<dbReference type="EMBL" id="SPUM01000036">
    <property type="protein sequence ID" value="TFW33819.1"/>
    <property type="molecule type" value="Genomic_DNA"/>
</dbReference>
<name>A0A4Y9T2V9_9BURK</name>
<proteinExistence type="predicted"/>
<gene>
    <name evidence="1" type="ORF">E4O92_05690</name>
</gene>
<dbReference type="NCBIfam" id="NF042415">
    <property type="entry name" value="STY0301_fam"/>
    <property type="match status" value="1"/>
</dbReference>
<reference evidence="1 2" key="1">
    <citation type="submission" date="2019-03" db="EMBL/GenBank/DDBJ databases">
        <title>Draft genome of Massilia hortus sp. nov., a novel bacterial species of the Oxalobacteraceae family.</title>
        <authorList>
            <person name="Peta V."/>
            <person name="Raths R."/>
            <person name="Bucking H."/>
        </authorList>
    </citation>
    <scope>NUCLEOTIDE SEQUENCE [LARGE SCALE GENOMIC DNA]</scope>
    <source>
        <strain evidence="1 2">ONC3</strain>
    </source>
</reference>
<dbReference type="AlphaFoldDB" id="A0A4Y9T2V9"/>
<sequence>MIHPTDIQRIAVAALVGVTFSILGPGIARAEQHIVCPPQVDASQITVTSAAGWRGLYRPRSRALLSDARVWIGPLNEGPGELIGETIKGKNGVTINRFPSLGVVPVDSDGVLTPQDKWMVCAYGDGNIVQAVKLPEATKQCDVIYRRVQDPLESRRKLIDVLSDIVCK</sequence>
<comment type="caution">
    <text evidence="1">The sequence shown here is derived from an EMBL/GenBank/DDBJ whole genome shotgun (WGS) entry which is preliminary data.</text>
</comment>
<evidence type="ECO:0000313" key="2">
    <source>
        <dbReference type="Proteomes" id="UP000297258"/>
    </source>
</evidence>
<dbReference type="RefSeq" id="WP_135188785.1">
    <property type="nucleotide sequence ID" value="NZ_SPUM01000036.1"/>
</dbReference>
<organism evidence="1 2">
    <name type="scientific">Massilia horti</name>
    <dbReference type="NCBI Taxonomy" id="2562153"/>
    <lineage>
        <taxon>Bacteria</taxon>
        <taxon>Pseudomonadati</taxon>
        <taxon>Pseudomonadota</taxon>
        <taxon>Betaproteobacteria</taxon>
        <taxon>Burkholderiales</taxon>
        <taxon>Oxalobacteraceae</taxon>
        <taxon>Telluria group</taxon>
        <taxon>Massilia</taxon>
    </lineage>
</organism>
<keyword evidence="2" id="KW-1185">Reference proteome</keyword>
<evidence type="ECO:0000313" key="1">
    <source>
        <dbReference type="EMBL" id="TFW33819.1"/>
    </source>
</evidence>